<dbReference type="EMBL" id="JAHRIP010040622">
    <property type="protein sequence ID" value="MEQ2296764.1"/>
    <property type="molecule type" value="Genomic_DNA"/>
</dbReference>
<evidence type="ECO:0000313" key="1">
    <source>
        <dbReference type="EMBL" id="MEQ2296764.1"/>
    </source>
</evidence>
<name>A0ABV0YT07_9TELE</name>
<comment type="caution">
    <text evidence="1">The sequence shown here is derived from an EMBL/GenBank/DDBJ whole genome shotgun (WGS) entry which is preliminary data.</text>
</comment>
<reference evidence="1 2" key="1">
    <citation type="submission" date="2021-06" db="EMBL/GenBank/DDBJ databases">
        <authorList>
            <person name="Palmer J.M."/>
        </authorList>
    </citation>
    <scope>NUCLEOTIDE SEQUENCE [LARGE SCALE GENOMIC DNA]</scope>
    <source>
        <strain evidence="1 2">AS_MEX2019</strain>
        <tissue evidence="1">Muscle</tissue>
    </source>
</reference>
<dbReference type="Proteomes" id="UP001469553">
    <property type="component" value="Unassembled WGS sequence"/>
</dbReference>
<organism evidence="1 2">
    <name type="scientific">Ameca splendens</name>
    <dbReference type="NCBI Taxonomy" id="208324"/>
    <lineage>
        <taxon>Eukaryota</taxon>
        <taxon>Metazoa</taxon>
        <taxon>Chordata</taxon>
        <taxon>Craniata</taxon>
        <taxon>Vertebrata</taxon>
        <taxon>Euteleostomi</taxon>
        <taxon>Actinopterygii</taxon>
        <taxon>Neopterygii</taxon>
        <taxon>Teleostei</taxon>
        <taxon>Neoteleostei</taxon>
        <taxon>Acanthomorphata</taxon>
        <taxon>Ovalentaria</taxon>
        <taxon>Atherinomorphae</taxon>
        <taxon>Cyprinodontiformes</taxon>
        <taxon>Goodeidae</taxon>
        <taxon>Ameca</taxon>
    </lineage>
</organism>
<accession>A0ABV0YT07</accession>
<protein>
    <submittedName>
        <fullName evidence="1">Uncharacterized protein</fullName>
    </submittedName>
</protein>
<keyword evidence="2" id="KW-1185">Reference proteome</keyword>
<proteinExistence type="predicted"/>
<gene>
    <name evidence="1" type="ORF">AMECASPLE_027883</name>
</gene>
<sequence length="99" mass="11277">MNKVGSPHKPTVHCRLVIVGNPVGLLPQTDFSQTESEKKIVRVNKVQQNQREILQRKTQNVDIYCFLSENVATSFSFISLLEHLDFKGSDVAAETHQRR</sequence>
<evidence type="ECO:0000313" key="2">
    <source>
        <dbReference type="Proteomes" id="UP001469553"/>
    </source>
</evidence>